<name>A0ABX0UWW8_9HYPH</name>
<keyword evidence="2" id="KW-1185">Reference proteome</keyword>
<dbReference type="EMBL" id="JAASQI010000002">
    <property type="protein sequence ID" value="NIJ57252.1"/>
    <property type="molecule type" value="Genomic_DNA"/>
</dbReference>
<dbReference type="RefSeq" id="WP_166949586.1">
    <property type="nucleotide sequence ID" value="NZ_JAASQI010000002.1"/>
</dbReference>
<proteinExistence type="predicted"/>
<protein>
    <recommendedName>
        <fullName evidence="3">Tip attachment protein J domain-containing protein</fullName>
    </recommendedName>
</protein>
<gene>
    <name evidence="1" type="ORF">FHS82_001078</name>
</gene>
<evidence type="ECO:0008006" key="3">
    <source>
        <dbReference type="Google" id="ProtNLM"/>
    </source>
</evidence>
<reference evidence="1 2" key="1">
    <citation type="submission" date="2020-03" db="EMBL/GenBank/DDBJ databases">
        <title>Genomic Encyclopedia of Type Strains, Phase IV (KMG-IV): sequencing the most valuable type-strain genomes for metagenomic binning, comparative biology and taxonomic classification.</title>
        <authorList>
            <person name="Goeker M."/>
        </authorList>
    </citation>
    <scope>NUCLEOTIDE SEQUENCE [LARGE SCALE GENOMIC DNA]</scope>
    <source>
        <strain evidence="1 2">DSM 103870</strain>
    </source>
</reference>
<evidence type="ECO:0000313" key="1">
    <source>
        <dbReference type="EMBL" id="NIJ57252.1"/>
    </source>
</evidence>
<sequence length="525" mass="56532">MTVYLIELEAHTGAGVETLHLASEGYATLPTDSPANTWYEPRVISPGSFQRNLFRPGATSGDAEIGYGEIVLANVDGGLDAWLDYGFDGRPVTIKVLPDADTAYAQARTVFRGSVEMLDSTRAWEELRVRIFDRRLDLDKPLQVNRYAGTTTSAGPTAEGNADLKDQTKPIIFGAVFNVPGIIANPYDLIYQWSDSAVQSITVYDAGVQLKLAANYSTITQLRNASIRPGQYATCLAQGMARLGGAPYKQITADVVEGGAGQRTAAQIARRVLLRAGMTTSDFNTATFTALDGLNNAECGIYIDTDMHTKDAISQVLASVGGWLAPDHLGVFQVGRVSGPGVPKDTFTEDDILGSGGIELLAASDDGRGIPIYRATVRYGRIWHLMQDGELGGCVSNDRRAYLSTEYREAKADNLPAQTKHKLSPEITVDTLLATQSAAEAEASRLLGLRGLRRDTIVITLPFGDSERGDEAYTRATAINLGDTITVQVPRFGYGSGRPFVVIGREDSYGTADDPAQTVKLTCWG</sequence>
<comment type="caution">
    <text evidence="1">The sequence shown here is derived from an EMBL/GenBank/DDBJ whole genome shotgun (WGS) entry which is preliminary data.</text>
</comment>
<organism evidence="1 2">
    <name type="scientific">Pseudochelatococcus lubricantis</name>
    <dbReference type="NCBI Taxonomy" id="1538102"/>
    <lineage>
        <taxon>Bacteria</taxon>
        <taxon>Pseudomonadati</taxon>
        <taxon>Pseudomonadota</taxon>
        <taxon>Alphaproteobacteria</taxon>
        <taxon>Hyphomicrobiales</taxon>
        <taxon>Chelatococcaceae</taxon>
        <taxon>Pseudochelatococcus</taxon>
    </lineage>
</organism>
<evidence type="ECO:0000313" key="2">
    <source>
        <dbReference type="Proteomes" id="UP001429580"/>
    </source>
</evidence>
<accession>A0ABX0UWW8</accession>
<dbReference type="Proteomes" id="UP001429580">
    <property type="component" value="Unassembled WGS sequence"/>
</dbReference>